<name>A0A2B7X4S2_9EURO</name>
<gene>
    <name evidence="2" type="ORF">GX51_03932</name>
</gene>
<dbReference type="EMBL" id="PDNC01000046">
    <property type="protein sequence ID" value="PGH03668.1"/>
    <property type="molecule type" value="Genomic_DNA"/>
</dbReference>
<accession>A0A2B7X4S2</accession>
<dbReference type="AlphaFoldDB" id="A0A2B7X4S2"/>
<evidence type="ECO:0000313" key="2">
    <source>
        <dbReference type="EMBL" id="PGH03668.1"/>
    </source>
</evidence>
<keyword evidence="3" id="KW-1185">Reference proteome</keyword>
<sequence>MLSSPSVKELYTTMLSSPSVKELNRKIADNGLPVPPNSGDSTPDSLQDVRETRDCGAHLMRDYYLKRLYQDKIRIPGILSLANDYLLQTKDYFRYDVAKDATSFELDSSVFKVDKSRPGVDEPISIPMCWDQNTTRIVPKSFFVSKCIYRVDTIWILQANGTELYSSYAMQMWNLLHYAPFHFIDYNPSNPEFVYPPRSIVITDIPQSESRKLFRKAEYHAQHIIDDRPATPVSCFTPESKDVFYALLGTEFMQPIICFMQEKLIRHNCDGIETVEIATSSFDGRARTDIRVTFRYGCPVPTPQTHRLTRWLRKLMGISTERSGSYFFGQWISRVKGWINCLNWGSHSTFK</sequence>
<evidence type="ECO:0000256" key="1">
    <source>
        <dbReference type="SAM" id="MobiDB-lite"/>
    </source>
</evidence>
<reference evidence="2 3" key="1">
    <citation type="submission" date="2017-10" db="EMBL/GenBank/DDBJ databases">
        <title>Comparative genomics in systemic dimorphic fungi from Ajellomycetaceae.</title>
        <authorList>
            <person name="Munoz J.F."/>
            <person name="Mcewen J.G."/>
            <person name="Clay O.K."/>
            <person name="Cuomo C.A."/>
        </authorList>
    </citation>
    <scope>NUCLEOTIDE SEQUENCE [LARGE SCALE GENOMIC DNA]</scope>
    <source>
        <strain evidence="2 3">UAMH130</strain>
    </source>
</reference>
<organism evidence="2 3">
    <name type="scientific">Blastomyces parvus</name>
    <dbReference type="NCBI Taxonomy" id="2060905"/>
    <lineage>
        <taxon>Eukaryota</taxon>
        <taxon>Fungi</taxon>
        <taxon>Dikarya</taxon>
        <taxon>Ascomycota</taxon>
        <taxon>Pezizomycotina</taxon>
        <taxon>Eurotiomycetes</taxon>
        <taxon>Eurotiomycetidae</taxon>
        <taxon>Onygenales</taxon>
        <taxon>Ajellomycetaceae</taxon>
        <taxon>Blastomyces</taxon>
    </lineage>
</organism>
<proteinExistence type="predicted"/>
<evidence type="ECO:0000313" key="3">
    <source>
        <dbReference type="Proteomes" id="UP000224080"/>
    </source>
</evidence>
<dbReference type="OrthoDB" id="10565806at2759"/>
<comment type="caution">
    <text evidence="2">The sequence shown here is derived from an EMBL/GenBank/DDBJ whole genome shotgun (WGS) entry which is preliminary data.</text>
</comment>
<dbReference type="Proteomes" id="UP000224080">
    <property type="component" value="Unassembled WGS sequence"/>
</dbReference>
<protein>
    <submittedName>
        <fullName evidence="2">Uncharacterized protein</fullName>
    </submittedName>
</protein>
<feature type="region of interest" description="Disordered" evidence="1">
    <location>
        <begin position="28"/>
        <end position="48"/>
    </location>
</feature>